<dbReference type="PANTHER" id="PTHR37984:SF5">
    <property type="entry name" value="PROTEIN NYNRIN-LIKE"/>
    <property type="match status" value="1"/>
</dbReference>
<comment type="caution">
    <text evidence="6">The sequence shown here is derived from an EMBL/GenBank/DDBJ whole genome shotgun (WGS) entry which is preliminary data.</text>
</comment>
<dbReference type="CDD" id="cd00303">
    <property type="entry name" value="retropepsin_like"/>
    <property type="match status" value="1"/>
</dbReference>
<keyword evidence="4" id="KW-0378">Hydrolase</keyword>
<evidence type="ECO:0000256" key="2">
    <source>
        <dbReference type="ARBA" id="ARBA00022695"/>
    </source>
</evidence>
<dbReference type="Gene3D" id="3.10.10.10">
    <property type="entry name" value="HIV Type 1 Reverse Transcriptase, subunit A, domain 1"/>
    <property type="match status" value="1"/>
</dbReference>
<evidence type="ECO:0008006" key="8">
    <source>
        <dbReference type="Google" id="ProtNLM"/>
    </source>
</evidence>
<dbReference type="InterPro" id="IPR050951">
    <property type="entry name" value="Retrovirus_Pol_polyprotein"/>
</dbReference>
<feature type="non-terminal residue" evidence="6">
    <location>
        <position position="637"/>
    </location>
</feature>
<gene>
    <name evidence="6" type="ORF">PHPALM_21274</name>
</gene>
<dbReference type="Proteomes" id="UP000237271">
    <property type="component" value="Unassembled WGS sequence"/>
</dbReference>
<dbReference type="GO" id="GO:0016779">
    <property type="term" value="F:nucleotidyltransferase activity"/>
    <property type="evidence" value="ECO:0007669"/>
    <property type="project" value="UniProtKB-KW"/>
</dbReference>
<dbReference type="EMBL" id="NCKW01011549">
    <property type="protein sequence ID" value="POM63346.1"/>
    <property type="molecule type" value="Genomic_DNA"/>
</dbReference>
<keyword evidence="7" id="KW-1185">Reference proteome</keyword>
<dbReference type="InterPro" id="IPR021109">
    <property type="entry name" value="Peptidase_aspartic_dom_sf"/>
</dbReference>
<dbReference type="PANTHER" id="PTHR37984">
    <property type="entry name" value="PROTEIN CBG26694"/>
    <property type="match status" value="1"/>
</dbReference>
<proteinExistence type="predicted"/>
<accession>A0A2P4XCR0</accession>
<dbReference type="Gene3D" id="2.40.70.10">
    <property type="entry name" value="Acid Proteases"/>
    <property type="match status" value="1"/>
</dbReference>
<evidence type="ECO:0000256" key="3">
    <source>
        <dbReference type="ARBA" id="ARBA00022722"/>
    </source>
</evidence>
<dbReference type="OrthoDB" id="115680at2759"/>
<organism evidence="6 7">
    <name type="scientific">Phytophthora palmivora</name>
    <dbReference type="NCBI Taxonomy" id="4796"/>
    <lineage>
        <taxon>Eukaryota</taxon>
        <taxon>Sar</taxon>
        <taxon>Stramenopiles</taxon>
        <taxon>Oomycota</taxon>
        <taxon>Peronosporomycetes</taxon>
        <taxon>Peronosporales</taxon>
        <taxon>Peronosporaceae</taxon>
        <taxon>Phytophthora</taxon>
    </lineage>
</organism>
<feature type="region of interest" description="Disordered" evidence="5">
    <location>
        <begin position="237"/>
        <end position="265"/>
    </location>
</feature>
<keyword evidence="1" id="KW-0808">Transferase</keyword>
<dbReference type="SUPFAM" id="SSF56672">
    <property type="entry name" value="DNA/RNA polymerases"/>
    <property type="match status" value="1"/>
</dbReference>
<evidence type="ECO:0000256" key="1">
    <source>
        <dbReference type="ARBA" id="ARBA00022679"/>
    </source>
</evidence>
<evidence type="ECO:0000313" key="7">
    <source>
        <dbReference type="Proteomes" id="UP000237271"/>
    </source>
</evidence>
<name>A0A2P4XCR0_9STRA</name>
<protein>
    <recommendedName>
        <fullName evidence="8">Reverse transcriptase RNase H-like domain-containing protein</fullName>
    </recommendedName>
</protein>
<dbReference type="GO" id="GO:0004519">
    <property type="term" value="F:endonuclease activity"/>
    <property type="evidence" value="ECO:0007669"/>
    <property type="project" value="UniProtKB-KW"/>
</dbReference>
<evidence type="ECO:0000256" key="4">
    <source>
        <dbReference type="ARBA" id="ARBA00022759"/>
    </source>
</evidence>
<dbReference type="InterPro" id="IPR043502">
    <property type="entry name" value="DNA/RNA_pol_sf"/>
</dbReference>
<keyword evidence="3" id="KW-0540">Nuclease</keyword>
<evidence type="ECO:0000313" key="6">
    <source>
        <dbReference type="EMBL" id="POM63346.1"/>
    </source>
</evidence>
<reference evidence="6 7" key="1">
    <citation type="journal article" date="2017" name="Genome Biol. Evol.">
        <title>Phytophthora megakarya and P. palmivora, closely related causal agents of cacao black pod rot, underwent increases in genome sizes and gene numbers by different mechanisms.</title>
        <authorList>
            <person name="Ali S.S."/>
            <person name="Shao J."/>
            <person name="Lary D.J."/>
            <person name="Kronmiller B."/>
            <person name="Shen D."/>
            <person name="Strem M.D."/>
            <person name="Amoako-Attah I."/>
            <person name="Akrofi A.Y."/>
            <person name="Begoude B.A."/>
            <person name="Ten Hoopen G.M."/>
            <person name="Coulibaly K."/>
            <person name="Kebe B.I."/>
            <person name="Melnick R.L."/>
            <person name="Guiltinan M.J."/>
            <person name="Tyler B.M."/>
            <person name="Meinhardt L.W."/>
            <person name="Bailey B.A."/>
        </authorList>
    </citation>
    <scope>NUCLEOTIDE SEQUENCE [LARGE SCALE GENOMIC DNA]</scope>
    <source>
        <strain evidence="7">sbr112.9</strain>
    </source>
</reference>
<keyword evidence="2" id="KW-0548">Nucleotidyltransferase</keyword>
<evidence type="ECO:0000256" key="5">
    <source>
        <dbReference type="SAM" id="MobiDB-lite"/>
    </source>
</evidence>
<sequence length="637" mass="71668">MPGMVDYEYDAEGDVKMTIPQPIFEVVSAPELAVWSQAAITAFIRERRRYDTKIAERCSTTGEVPETVARSIRTSLKPRVLEHVAHYILKRELESVTDAMLLAEMKRKVGGMVNDRVPDVTRLFTELKMDLEEVDVEARIAKYFMNFDCLVEDNGLTGMLGRGPAVGEAGRQRMKMRGKLLLKYVTPEILKVDLTRMVDLTHRLAKTDDLVLHDLMIERATRQQQYYLIRREMKQNTTLRSTEEGSAANRSHNRPAKQLPKEGPHWVRECPTATAEQKANFRNAIVNGVMEVPFCPDTGSDVNIIGRPVMAELRDLMPELPTVAIEPPLEVVAAGGNSMWCHEKVLIDIEIVTAAGPLHLDGIECLVLDAPEEELLLGKTTLQSIGVDLDGVFAQLAQQNIDTAEFEADDIPSDDMDVLGAAEDSDIDALLQSMVDEAINAGFEPSLAAELRDLVTSYSDVFRVNLGRDEAADVQPLEVRLQDGAQPYRSGVRRYPEAQRQFLREYVRELEEAGLIQRNTQRRWACPALPVAKRGTDEFRITIDYRPVNRLTVPLAGASPNLAVVMESDGVPVEEQQHELLICRGGLFKDYMLVREKGFHVYCDHSNLIQIFTPDREVKQHIKGKLQRWALKLVGCR</sequence>
<dbReference type="AlphaFoldDB" id="A0A2P4XCR0"/>
<keyword evidence="4" id="KW-0255">Endonuclease</keyword>